<keyword evidence="1" id="KW-0805">Transcription regulation</keyword>
<evidence type="ECO:0000256" key="1">
    <source>
        <dbReference type="ARBA" id="ARBA00023015"/>
    </source>
</evidence>
<gene>
    <name evidence="5" type="ORF">J2S17_002641</name>
</gene>
<feature type="domain" description="AP2/ERF" evidence="4">
    <location>
        <begin position="174"/>
        <end position="222"/>
    </location>
</feature>
<dbReference type="Proteomes" id="UP001238088">
    <property type="component" value="Unassembled WGS sequence"/>
</dbReference>
<organism evidence="5 6">
    <name type="scientific">Cytobacillus purgationiresistens</name>
    <dbReference type="NCBI Taxonomy" id="863449"/>
    <lineage>
        <taxon>Bacteria</taxon>
        <taxon>Bacillati</taxon>
        <taxon>Bacillota</taxon>
        <taxon>Bacilli</taxon>
        <taxon>Bacillales</taxon>
        <taxon>Bacillaceae</taxon>
        <taxon>Cytobacillus</taxon>
    </lineage>
</organism>
<dbReference type="SUPFAM" id="SSF54171">
    <property type="entry name" value="DNA-binding domain"/>
    <property type="match status" value="1"/>
</dbReference>
<evidence type="ECO:0000313" key="6">
    <source>
        <dbReference type="Proteomes" id="UP001238088"/>
    </source>
</evidence>
<name>A0ABU0AJ63_9BACI</name>
<keyword evidence="3" id="KW-0804">Transcription</keyword>
<reference evidence="5 6" key="1">
    <citation type="submission" date="2023-07" db="EMBL/GenBank/DDBJ databases">
        <title>Genomic Encyclopedia of Type Strains, Phase IV (KMG-IV): sequencing the most valuable type-strain genomes for metagenomic binning, comparative biology and taxonomic classification.</title>
        <authorList>
            <person name="Goeker M."/>
        </authorList>
    </citation>
    <scope>NUCLEOTIDE SEQUENCE [LARGE SCALE GENOMIC DNA]</scope>
    <source>
        <strain evidence="5 6">DSM 23494</strain>
    </source>
</reference>
<sequence>MYKDFIGRKLGRLKITDCLYKNDGKRNRAYFTCICDCGNQVEVNGDAVRSGATKSCGCLCLETRKERATKHGMHGTRFYHIWGGMKTRCYNNKDTGYSLYGGRGIKVCERWDSFDHFKEDLFDSYKEHVEMFGEENTTLDRINPNCDYTLDNVRWATRGIQNHNKRQRENTTSGITGVTRHKSRNKWRAYIQVDKKVIHLGYFDELEKAAEARKIAEIKYYG</sequence>
<dbReference type="InterPro" id="IPR036955">
    <property type="entry name" value="AP2/ERF_dom_sf"/>
</dbReference>
<keyword evidence="2" id="KW-0238">DNA-binding</keyword>
<dbReference type="RefSeq" id="WP_307475438.1">
    <property type="nucleotide sequence ID" value="NZ_JAUSUB010000010.1"/>
</dbReference>
<dbReference type="EMBL" id="JAUSUB010000010">
    <property type="protein sequence ID" value="MDQ0270756.1"/>
    <property type="molecule type" value="Genomic_DNA"/>
</dbReference>
<comment type="caution">
    <text evidence="5">The sequence shown here is derived from an EMBL/GenBank/DDBJ whole genome shotgun (WGS) entry which is preliminary data.</text>
</comment>
<evidence type="ECO:0000256" key="3">
    <source>
        <dbReference type="ARBA" id="ARBA00023163"/>
    </source>
</evidence>
<dbReference type="InterPro" id="IPR001471">
    <property type="entry name" value="AP2/ERF_dom"/>
</dbReference>
<dbReference type="PROSITE" id="PS51032">
    <property type="entry name" value="AP2_ERF"/>
    <property type="match status" value="1"/>
</dbReference>
<keyword evidence="6" id="KW-1185">Reference proteome</keyword>
<evidence type="ECO:0000313" key="5">
    <source>
        <dbReference type="EMBL" id="MDQ0270756.1"/>
    </source>
</evidence>
<protein>
    <recommendedName>
        <fullName evidence="4">AP2/ERF domain-containing protein</fullName>
    </recommendedName>
</protein>
<evidence type="ECO:0000256" key="2">
    <source>
        <dbReference type="ARBA" id="ARBA00023125"/>
    </source>
</evidence>
<evidence type="ECO:0000259" key="4">
    <source>
        <dbReference type="PROSITE" id="PS51032"/>
    </source>
</evidence>
<proteinExistence type="predicted"/>
<dbReference type="InterPro" id="IPR016177">
    <property type="entry name" value="DNA-bd_dom_sf"/>
</dbReference>
<dbReference type="Gene3D" id="3.30.730.10">
    <property type="entry name" value="AP2/ERF domain"/>
    <property type="match status" value="1"/>
</dbReference>
<accession>A0ABU0AJ63</accession>